<sequence>MMEIKEMIDPKLILFDERINTKEELFDQAARLFNSVGIVENIKKYKKDLFIRENQTSTGIEDSFGIPHAKSQAVTRPAIAFIKSGPISDYKAMDGTTVEYSFLIAAPTKGSDEHLMILSSLARLLMHEEFRNKLKEAVTPKDIIDIIKTNY</sequence>
<dbReference type="InterPro" id="IPR004715">
    <property type="entry name" value="PTS_IIA_fruc"/>
</dbReference>
<dbReference type="AlphaFoldDB" id="A0A242KFM0"/>
<keyword evidence="2" id="KW-0597">Phosphoprotein</keyword>
<evidence type="ECO:0000256" key="3">
    <source>
        <dbReference type="ARBA" id="ARBA00022597"/>
    </source>
</evidence>
<dbReference type="InterPro" id="IPR016152">
    <property type="entry name" value="PTrfase/Anion_transptr"/>
</dbReference>
<dbReference type="GO" id="GO:0016020">
    <property type="term" value="C:membrane"/>
    <property type="evidence" value="ECO:0007669"/>
    <property type="project" value="InterPro"/>
</dbReference>
<dbReference type="Pfam" id="PF00359">
    <property type="entry name" value="PTS_EIIA_2"/>
    <property type="match status" value="1"/>
</dbReference>
<evidence type="ECO:0000256" key="5">
    <source>
        <dbReference type="ARBA" id="ARBA00022683"/>
    </source>
</evidence>
<dbReference type="PANTHER" id="PTHR47738">
    <property type="entry name" value="PTS SYSTEM FRUCTOSE-LIKE EIIA COMPONENT-RELATED"/>
    <property type="match status" value="1"/>
</dbReference>
<dbReference type="GO" id="GO:0008982">
    <property type="term" value="F:protein-N(PI)-phosphohistidine-sugar phosphotransferase activity"/>
    <property type="evidence" value="ECO:0007669"/>
    <property type="project" value="InterPro"/>
</dbReference>
<dbReference type="EMBL" id="NGMS01000008">
    <property type="protein sequence ID" value="OTP19964.1"/>
    <property type="molecule type" value="Genomic_DNA"/>
</dbReference>
<gene>
    <name evidence="7" type="ORF">A5802_003304</name>
</gene>
<evidence type="ECO:0000259" key="6">
    <source>
        <dbReference type="PROSITE" id="PS51094"/>
    </source>
</evidence>
<evidence type="ECO:0000256" key="1">
    <source>
        <dbReference type="ARBA" id="ARBA00022448"/>
    </source>
</evidence>
<dbReference type="GO" id="GO:0009401">
    <property type="term" value="P:phosphoenolpyruvate-dependent sugar phosphotransferase system"/>
    <property type="evidence" value="ECO:0007669"/>
    <property type="project" value="UniProtKB-KW"/>
</dbReference>
<dbReference type="PROSITE" id="PS51094">
    <property type="entry name" value="PTS_EIIA_TYPE_2"/>
    <property type="match status" value="1"/>
</dbReference>
<evidence type="ECO:0000313" key="8">
    <source>
        <dbReference type="Proteomes" id="UP000195024"/>
    </source>
</evidence>
<evidence type="ECO:0000256" key="4">
    <source>
        <dbReference type="ARBA" id="ARBA00022679"/>
    </source>
</evidence>
<dbReference type="InterPro" id="IPR002178">
    <property type="entry name" value="PTS_EIIA_type-2_dom"/>
</dbReference>
<dbReference type="Proteomes" id="UP000195024">
    <property type="component" value="Unassembled WGS sequence"/>
</dbReference>
<keyword evidence="1" id="KW-0813">Transport</keyword>
<evidence type="ECO:0000256" key="2">
    <source>
        <dbReference type="ARBA" id="ARBA00022553"/>
    </source>
</evidence>
<dbReference type="SUPFAM" id="SSF55804">
    <property type="entry name" value="Phoshotransferase/anion transport protein"/>
    <property type="match status" value="1"/>
</dbReference>
<protein>
    <recommendedName>
        <fullName evidence="6">PTS EIIA type-2 domain-containing protein</fullName>
    </recommendedName>
</protein>
<keyword evidence="4" id="KW-0808">Transferase</keyword>
<dbReference type="Gene3D" id="3.40.930.10">
    <property type="entry name" value="Mannitol-specific EII, Chain A"/>
    <property type="match status" value="1"/>
</dbReference>
<name>A0A242KFM0_ENTMU</name>
<feature type="domain" description="PTS EIIA type-2" evidence="6">
    <location>
        <begin position="6"/>
        <end position="150"/>
    </location>
</feature>
<dbReference type="CDD" id="cd00211">
    <property type="entry name" value="PTS_IIA_fru"/>
    <property type="match status" value="1"/>
</dbReference>
<comment type="caution">
    <text evidence="7">The sequence shown here is derived from an EMBL/GenBank/DDBJ whole genome shotgun (WGS) entry which is preliminary data.</text>
</comment>
<accession>A0A242KFM0</accession>
<dbReference type="InterPro" id="IPR051541">
    <property type="entry name" value="PTS_SugarTrans_NitroReg"/>
</dbReference>
<organism evidence="7 8">
    <name type="scientific">Enterococcus mundtii</name>
    <dbReference type="NCBI Taxonomy" id="53346"/>
    <lineage>
        <taxon>Bacteria</taxon>
        <taxon>Bacillati</taxon>
        <taxon>Bacillota</taxon>
        <taxon>Bacilli</taxon>
        <taxon>Lactobacillales</taxon>
        <taxon>Enterococcaceae</taxon>
        <taxon>Enterococcus</taxon>
    </lineage>
</organism>
<proteinExistence type="predicted"/>
<keyword evidence="5" id="KW-0598">Phosphotransferase system</keyword>
<reference evidence="7 8" key="1">
    <citation type="submission" date="2017-05" db="EMBL/GenBank/DDBJ databases">
        <title>The Genome Sequence of Enterococcus mundtii 6B1_DIV0119.</title>
        <authorList>
            <consortium name="The Broad Institute Genomics Platform"/>
            <consortium name="The Broad Institute Genomic Center for Infectious Diseases"/>
            <person name="Earl A."/>
            <person name="Manson A."/>
            <person name="Schwartman J."/>
            <person name="Gilmore M."/>
            <person name="Abouelleil A."/>
            <person name="Cao P."/>
            <person name="Chapman S."/>
            <person name="Cusick C."/>
            <person name="Shea T."/>
            <person name="Young S."/>
            <person name="Neafsey D."/>
            <person name="Nusbaum C."/>
            <person name="Birren B."/>
        </authorList>
    </citation>
    <scope>NUCLEOTIDE SEQUENCE [LARGE SCALE GENOMIC DNA]</scope>
    <source>
        <strain evidence="7 8">6B1_DIV0119</strain>
    </source>
</reference>
<dbReference type="NCBIfam" id="TIGR00848">
    <property type="entry name" value="fruA"/>
    <property type="match status" value="1"/>
</dbReference>
<keyword evidence="3" id="KW-0762">Sugar transport</keyword>
<evidence type="ECO:0000313" key="7">
    <source>
        <dbReference type="EMBL" id="OTP19964.1"/>
    </source>
</evidence>
<dbReference type="PANTHER" id="PTHR47738:SF2">
    <property type="entry name" value="PTS SYSTEM FRUCTOSE-LIKE EIIA COMPONENT"/>
    <property type="match status" value="1"/>
</dbReference>